<gene>
    <name evidence="1" type="ORF">Q428_15210</name>
</gene>
<accession>A0A017RRP8</accession>
<reference evidence="1 2" key="1">
    <citation type="journal article" date="2014" name="Genome Announc.">
        <title>Draft Genome Sequence of Fervidicella metallireducens Strain AeBT, an Iron-Reducing Thermoanaerobe from the Great Artesian Basin.</title>
        <authorList>
            <person name="Patel B.K."/>
        </authorList>
    </citation>
    <scope>NUCLEOTIDE SEQUENCE [LARGE SCALE GENOMIC DNA]</scope>
    <source>
        <strain evidence="1 2">AeB</strain>
    </source>
</reference>
<dbReference type="Proteomes" id="UP000019681">
    <property type="component" value="Unassembled WGS sequence"/>
</dbReference>
<dbReference type="InterPro" id="IPR032568">
    <property type="entry name" value="DUF4926"/>
</dbReference>
<name>A0A017RRP8_9CLOT</name>
<dbReference type="AlphaFoldDB" id="A0A017RRP8"/>
<dbReference type="EMBL" id="AZQP01000141">
    <property type="protein sequence ID" value="EYE87119.1"/>
    <property type="molecule type" value="Genomic_DNA"/>
</dbReference>
<dbReference type="RefSeq" id="WP_035382075.1">
    <property type="nucleotide sequence ID" value="NZ_AZQP01000141.1"/>
</dbReference>
<sequence length="65" mass="7434">MKQFQKVRLLTDKYFGKYGIRKGDLGFTLEDYNDGNFEVEFSHSTNGYTIALLAIPGNELEVVEI</sequence>
<evidence type="ECO:0000313" key="1">
    <source>
        <dbReference type="EMBL" id="EYE87119.1"/>
    </source>
</evidence>
<protein>
    <recommendedName>
        <fullName evidence="3">DUF4926 domain-containing protein</fullName>
    </recommendedName>
</protein>
<keyword evidence="2" id="KW-1185">Reference proteome</keyword>
<evidence type="ECO:0000313" key="2">
    <source>
        <dbReference type="Proteomes" id="UP000019681"/>
    </source>
</evidence>
<comment type="caution">
    <text evidence="1">The sequence shown here is derived from an EMBL/GenBank/DDBJ whole genome shotgun (WGS) entry which is preliminary data.</text>
</comment>
<proteinExistence type="predicted"/>
<organism evidence="1 2">
    <name type="scientific">Fervidicella metallireducens AeB</name>
    <dbReference type="NCBI Taxonomy" id="1403537"/>
    <lineage>
        <taxon>Bacteria</taxon>
        <taxon>Bacillati</taxon>
        <taxon>Bacillota</taxon>
        <taxon>Clostridia</taxon>
        <taxon>Eubacteriales</taxon>
        <taxon>Clostridiaceae</taxon>
        <taxon>Fervidicella</taxon>
    </lineage>
</organism>
<dbReference type="Pfam" id="PF16277">
    <property type="entry name" value="DUF4926"/>
    <property type="match status" value="1"/>
</dbReference>
<evidence type="ECO:0008006" key="3">
    <source>
        <dbReference type="Google" id="ProtNLM"/>
    </source>
</evidence>
<dbReference type="OrthoDB" id="517347at2"/>